<proteinExistence type="predicted"/>
<protein>
    <submittedName>
        <fullName evidence="1">Uncharacterized protein</fullName>
    </submittedName>
</protein>
<organism evidence="1 2">
    <name type="scientific">Nocardiopsis endophytica</name>
    <dbReference type="NCBI Taxonomy" id="3018445"/>
    <lineage>
        <taxon>Bacteria</taxon>
        <taxon>Bacillati</taxon>
        <taxon>Actinomycetota</taxon>
        <taxon>Actinomycetes</taxon>
        <taxon>Streptosporangiales</taxon>
        <taxon>Nocardiopsidaceae</taxon>
        <taxon>Nocardiopsis</taxon>
    </lineage>
</organism>
<accession>A0ABT4TY07</accession>
<comment type="caution">
    <text evidence="1">The sequence shown here is derived from an EMBL/GenBank/DDBJ whole genome shotgun (WGS) entry which is preliminary data.</text>
</comment>
<evidence type="ECO:0000313" key="1">
    <source>
        <dbReference type="EMBL" id="MDA2809149.1"/>
    </source>
</evidence>
<sequence>MRDPEPPLSLFPDEGEERRAARLHGRRAALAGVNATVGGSDVVHGLVDLHRGGVLVAVPACGATADPLRLERNTGPVTCRRCLHLQGPHRVPEGQLPIPGLVVYGESAAVKR</sequence>
<keyword evidence="2" id="KW-1185">Reference proteome</keyword>
<dbReference type="EMBL" id="JAQFWQ010000001">
    <property type="protein sequence ID" value="MDA2809149.1"/>
    <property type="molecule type" value="Genomic_DNA"/>
</dbReference>
<evidence type="ECO:0000313" key="2">
    <source>
        <dbReference type="Proteomes" id="UP001527866"/>
    </source>
</evidence>
<dbReference type="RefSeq" id="WP_270683059.1">
    <property type="nucleotide sequence ID" value="NZ_JAQFWQ010000001.1"/>
</dbReference>
<reference evidence="1 2" key="1">
    <citation type="submission" date="2023-01" db="EMBL/GenBank/DDBJ databases">
        <title>Draft genome sequence of Nocardiopsis sp. RSe5-2 isolated from halophytes.</title>
        <authorList>
            <person name="Duangmal K."/>
            <person name="Chantavorakit T."/>
        </authorList>
    </citation>
    <scope>NUCLEOTIDE SEQUENCE [LARGE SCALE GENOMIC DNA]</scope>
    <source>
        <strain evidence="1 2">RSe5-2</strain>
    </source>
</reference>
<gene>
    <name evidence="1" type="ORF">O4J56_00725</name>
</gene>
<name>A0ABT4TY07_9ACTN</name>
<dbReference type="Proteomes" id="UP001527866">
    <property type="component" value="Unassembled WGS sequence"/>
</dbReference>